<evidence type="ECO:0000256" key="2">
    <source>
        <dbReference type="ARBA" id="ARBA00022964"/>
    </source>
</evidence>
<evidence type="ECO:0000256" key="3">
    <source>
        <dbReference type="ARBA" id="ARBA00023002"/>
    </source>
</evidence>
<dbReference type="Gene3D" id="2.60.120.330">
    <property type="entry name" value="B-lactam Antibiotic, Isopenicillin N Synthase, Chain"/>
    <property type="match status" value="1"/>
</dbReference>
<reference evidence="5" key="1">
    <citation type="submission" date="2022-09" db="EMBL/GenBank/DDBJ databases">
        <title>Isolation and characterization of 3-chlorobenzoate degrading bacteria from soils in Shizuoka.</title>
        <authorList>
            <person name="Ifat A."/>
            <person name="Ogawa N."/>
            <person name="Kimbara K."/>
            <person name="Moriuchi R."/>
            <person name="Dohra H."/>
            <person name="Shintani M."/>
        </authorList>
    </citation>
    <scope>NUCLEOTIDE SEQUENCE</scope>
    <source>
        <strain evidence="5">19CS4-2</strain>
    </source>
</reference>
<gene>
    <name evidence="5" type="ORF">CBA19CS42_36615</name>
</gene>
<feature type="domain" description="Aspartyl/asparaginy/proline hydroxylase" evidence="4">
    <location>
        <begin position="15"/>
        <end position="162"/>
    </location>
</feature>
<dbReference type="GO" id="GO:0016020">
    <property type="term" value="C:membrane"/>
    <property type="evidence" value="ECO:0007669"/>
    <property type="project" value="TreeGrafter"/>
</dbReference>
<evidence type="ECO:0000313" key="5">
    <source>
        <dbReference type="EMBL" id="GJH30161.1"/>
    </source>
</evidence>
<dbReference type="InterPro" id="IPR051821">
    <property type="entry name" value="Asp/Asn_beta-hydroxylase"/>
</dbReference>
<dbReference type="AlphaFoldDB" id="A0AA37INL4"/>
<evidence type="ECO:0000313" key="6">
    <source>
        <dbReference type="Proteomes" id="UP001055111"/>
    </source>
</evidence>
<sequence length="170" mass="19134">MFMDPSVFTFTHALERNWRMVRDEFLGVAHYARAWHETSIYSGTWRVCGLFDVHEGARIEPAATLCARTVALLESCVPTRLGAGFSALGPHSHIAAHSGYEGLMLRCHLGLSIPVGNCRLRVGDQEQGWEEGRCLVFDDHCVHEAWNETDEVRVVLIVDFARDSHDRAAR</sequence>
<dbReference type="Proteomes" id="UP001055111">
    <property type="component" value="Unassembled WGS sequence"/>
</dbReference>
<dbReference type="GO" id="GO:0051213">
    <property type="term" value="F:dioxygenase activity"/>
    <property type="evidence" value="ECO:0007669"/>
    <property type="project" value="UniProtKB-KW"/>
</dbReference>
<comment type="caution">
    <text evidence="5">The sequence shown here is derived from an EMBL/GenBank/DDBJ whole genome shotgun (WGS) entry which is preliminary data.</text>
</comment>
<dbReference type="PANTHER" id="PTHR46332">
    <property type="entry name" value="ASPARTATE BETA-HYDROXYLASE DOMAIN-CONTAINING PROTEIN 2"/>
    <property type="match status" value="1"/>
</dbReference>
<dbReference type="InterPro" id="IPR027443">
    <property type="entry name" value="IPNS-like_sf"/>
</dbReference>
<evidence type="ECO:0000256" key="1">
    <source>
        <dbReference type="ARBA" id="ARBA00007730"/>
    </source>
</evidence>
<dbReference type="RefSeq" id="WP_238217854.1">
    <property type="nucleotide sequence ID" value="NZ_BPUS01000032.1"/>
</dbReference>
<keyword evidence="3" id="KW-0560">Oxidoreductase</keyword>
<proteinExistence type="inferred from homology"/>
<dbReference type="InterPro" id="IPR007803">
    <property type="entry name" value="Asp/Arg/Pro-Hydrxlase"/>
</dbReference>
<evidence type="ECO:0000259" key="4">
    <source>
        <dbReference type="Pfam" id="PF05118"/>
    </source>
</evidence>
<dbReference type="PANTHER" id="PTHR46332:SF5">
    <property type="entry name" value="ASPARTATE BETA-HYDROXYLASE DOMAIN CONTAINING 2"/>
    <property type="match status" value="1"/>
</dbReference>
<protein>
    <submittedName>
        <fullName evidence="5">Aspartyl/asparaginyl beta-hydroxylase domain-containing protein</fullName>
    </submittedName>
</protein>
<accession>A0AA37INL4</accession>
<comment type="similarity">
    <text evidence="1">Belongs to the aspartyl/asparaginyl beta-hydroxylase family.</text>
</comment>
<name>A0AA37INL4_9BURK</name>
<organism evidence="5 6">
    <name type="scientific">Caballeronia novacaledonica</name>
    <dbReference type="NCBI Taxonomy" id="1544861"/>
    <lineage>
        <taxon>Bacteria</taxon>
        <taxon>Pseudomonadati</taxon>
        <taxon>Pseudomonadota</taxon>
        <taxon>Betaproteobacteria</taxon>
        <taxon>Burkholderiales</taxon>
        <taxon>Burkholderiaceae</taxon>
        <taxon>Caballeronia</taxon>
    </lineage>
</organism>
<dbReference type="Pfam" id="PF05118">
    <property type="entry name" value="Asp_Arg_Hydrox"/>
    <property type="match status" value="1"/>
</dbReference>
<keyword evidence="2" id="KW-0223">Dioxygenase</keyword>
<dbReference type="SUPFAM" id="SSF51197">
    <property type="entry name" value="Clavaminate synthase-like"/>
    <property type="match status" value="1"/>
</dbReference>
<dbReference type="EMBL" id="BPUS01000032">
    <property type="protein sequence ID" value="GJH30161.1"/>
    <property type="molecule type" value="Genomic_DNA"/>
</dbReference>